<comment type="caution">
    <text evidence="12">The sequence shown here is derived from an EMBL/GenBank/DDBJ whole genome shotgun (WGS) entry which is preliminary data.</text>
</comment>
<evidence type="ECO:0000256" key="9">
    <source>
        <dbReference type="ARBA" id="ARBA00023303"/>
    </source>
</evidence>
<dbReference type="InterPro" id="IPR024862">
    <property type="entry name" value="TRPV"/>
</dbReference>
<dbReference type="SMART" id="SM00248">
    <property type="entry name" value="ANK"/>
    <property type="match status" value="3"/>
</dbReference>
<keyword evidence="8" id="KW-0406">Ion transport</keyword>
<accession>A0A819KP20</accession>
<protein>
    <recommendedName>
        <fullName evidence="14">Ion transport domain-containing protein</fullName>
    </recommendedName>
</protein>
<dbReference type="AlphaFoldDB" id="A0A819KP20"/>
<keyword evidence="2" id="KW-0813">Transport</keyword>
<evidence type="ECO:0008006" key="14">
    <source>
        <dbReference type="Google" id="ProtNLM"/>
    </source>
</evidence>
<dbReference type="EMBL" id="CAJOBD010003453">
    <property type="protein sequence ID" value="CAF3949294.1"/>
    <property type="molecule type" value="Genomic_DNA"/>
</dbReference>
<evidence type="ECO:0000256" key="4">
    <source>
        <dbReference type="ARBA" id="ARBA00022568"/>
    </source>
</evidence>
<dbReference type="GO" id="GO:0005886">
    <property type="term" value="C:plasma membrane"/>
    <property type="evidence" value="ECO:0007669"/>
    <property type="project" value="UniProtKB-SubCell"/>
</dbReference>
<organism evidence="12 13">
    <name type="scientific">Rotaria sordida</name>
    <dbReference type="NCBI Taxonomy" id="392033"/>
    <lineage>
        <taxon>Eukaryota</taxon>
        <taxon>Metazoa</taxon>
        <taxon>Spiralia</taxon>
        <taxon>Gnathifera</taxon>
        <taxon>Rotifera</taxon>
        <taxon>Eurotatoria</taxon>
        <taxon>Bdelloidea</taxon>
        <taxon>Philodinida</taxon>
        <taxon>Philodinidae</taxon>
        <taxon>Rotaria</taxon>
    </lineage>
</organism>
<keyword evidence="4" id="KW-0109">Calcium transport</keyword>
<feature type="repeat" description="ANK" evidence="10">
    <location>
        <begin position="166"/>
        <end position="198"/>
    </location>
</feature>
<proteinExistence type="predicted"/>
<dbReference type="Proteomes" id="UP000663836">
    <property type="component" value="Unassembled WGS sequence"/>
</dbReference>
<comment type="subcellular location">
    <subcellularLocation>
        <location evidence="1">Cell membrane</location>
        <topology evidence="1">Multi-pass membrane protein</topology>
    </subcellularLocation>
</comment>
<keyword evidence="7" id="KW-0106">Calcium</keyword>
<evidence type="ECO:0000313" key="13">
    <source>
        <dbReference type="Proteomes" id="UP000663836"/>
    </source>
</evidence>
<evidence type="ECO:0000256" key="7">
    <source>
        <dbReference type="ARBA" id="ARBA00022837"/>
    </source>
</evidence>
<feature type="transmembrane region" description="Helical" evidence="11">
    <location>
        <begin position="395"/>
        <end position="414"/>
    </location>
</feature>
<keyword evidence="5" id="KW-0107">Calcium channel</keyword>
<dbReference type="PROSITE" id="PS50297">
    <property type="entry name" value="ANK_REP_REGION"/>
    <property type="match status" value="1"/>
</dbReference>
<feature type="transmembrane region" description="Helical" evidence="11">
    <location>
        <begin position="435"/>
        <end position="458"/>
    </location>
</feature>
<name>A0A819KP20_9BILA</name>
<evidence type="ECO:0000256" key="5">
    <source>
        <dbReference type="ARBA" id="ARBA00022673"/>
    </source>
</evidence>
<feature type="transmembrane region" description="Helical" evidence="11">
    <location>
        <begin position="478"/>
        <end position="496"/>
    </location>
</feature>
<dbReference type="PANTHER" id="PTHR10582">
    <property type="entry name" value="TRANSIENT RECEPTOR POTENTIAL ION CHANNEL PROTEIN"/>
    <property type="match status" value="1"/>
</dbReference>
<dbReference type="GO" id="GO:0005262">
    <property type="term" value="F:calcium channel activity"/>
    <property type="evidence" value="ECO:0007669"/>
    <property type="project" value="UniProtKB-KW"/>
</dbReference>
<evidence type="ECO:0000256" key="6">
    <source>
        <dbReference type="ARBA" id="ARBA00022737"/>
    </source>
</evidence>
<evidence type="ECO:0000256" key="3">
    <source>
        <dbReference type="ARBA" id="ARBA00022475"/>
    </source>
</evidence>
<keyword evidence="11" id="KW-0472">Membrane</keyword>
<feature type="transmembrane region" description="Helical" evidence="11">
    <location>
        <begin position="546"/>
        <end position="567"/>
    </location>
</feature>
<evidence type="ECO:0000256" key="8">
    <source>
        <dbReference type="ARBA" id="ARBA00023065"/>
    </source>
</evidence>
<keyword evidence="6" id="KW-0677">Repeat</keyword>
<keyword evidence="10" id="KW-0040">ANK repeat</keyword>
<keyword evidence="9" id="KW-0407">Ion channel</keyword>
<dbReference type="Pfam" id="PF00023">
    <property type="entry name" value="Ank"/>
    <property type="match status" value="1"/>
</dbReference>
<keyword evidence="11" id="KW-1133">Transmembrane helix</keyword>
<dbReference type="InterPro" id="IPR036770">
    <property type="entry name" value="Ankyrin_rpt-contain_sf"/>
</dbReference>
<dbReference type="PROSITE" id="PS50088">
    <property type="entry name" value="ANK_REPEAT"/>
    <property type="match status" value="1"/>
</dbReference>
<dbReference type="GO" id="GO:0098703">
    <property type="term" value="P:calcium ion import across plasma membrane"/>
    <property type="evidence" value="ECO:0007669"/>
    <property type="project" value="TreeGrafter"/>
</dbReference>
<dbReference type="InterPro" id="IPR002110">
    <property type="entry name" value="Ankyrin_rpt"/>
</dbReference>
<evidence type="ECO:0000256" key="1">
    <source>
        <dbReference type="ARBA" id="ARBA00004651"/>
    </source>
</evidence>
<dbReference type="Gene3D" id="1.25.40.20">
    <property type="entry name" value="Ankyrin repeat-containing domain"/>
    <property type="match status" value="1"/>
</dbReference>
<reference evidence="12" key="1">
    <citation type="submission" date="2021-02" db="EMBL/GenBank/DDBJ databases">
        <authorList>
            <person name="Nowell W R."/>
        </authorList>
    </citation>
    <scope>NUCLEOTIDE SEQUENCE</scope>
</reference>
<evidence type="ECO:0000313" key="12">
    <source>
        <dbReference type="EMBL" id="CAF3949294.1"/>
    </source>
</evidence>
<evidence type="ECO:0000256" key="2">
    <source>
        <dbReference type="ARBA" id="ARBA00022448"/>
    </source>
</evidence>
<feature type="transmembrane region" description="Helical" evidence="11">
    <location>
        <begin position="345"/>
        <end position="365"/>
    </location>
</feature>
<dbReference type="SUPFAM" id="SSF48403">
    <property type="entry name" value="Ankyrin repeat"/>
    <property type="match status" value="1"/>
</dbReference>
<gene>
    <name evidence="12" type="ORF">JBS370_LOCUS23440</name>
</gene>
<dbReference type="PANTHER" id="PTHR10582:SF2">
    <property type="entry name" value="INACTIVE"/>
    <property type="match status" value="1"/>
</dbReference>
<evidence type="ECO:0000256" key="11">
    <source>
        <dbReference type="SAM" id="Phobius"/>
    </source>
</evidence>
<evidence type="ECO:0000256" key="10">
    <source>
        <dbReference type="PROSITE-ProRule" id="PRU00023"/>
    </source>
</evidence>
<sequence length="660" mass="76533">MANAISFFITNIMDNIIFPLQNVDATSDDSEVEQQTELMLEDNTIWSAVYNADKIAIDRFIDADPDLINKRGAVGECPIHVLFRRGTDAHFDIARDLILRFPTIVTQTYYNSKYHGENILHIAIVQRNPAMVEWLLSNDHLESYRQQLLTARTTGSFFKIGELSYYGEVPLGFACCTNQWNMVEILLKYGADMDVTDSNSNTILHMLVICNLPEIYAKFKARWIEQQIIHNGKNKTDSKLTKPLELWNRLNKDGLTPLTLATDLGQAKMLSWLLEERKRTLWSYGNVTCVVHPLNQLDVDFHQDNKERPLSVLEVMIKKNNAELINPIVISLIDKKWRSFAYQIFVRRFLIVFLYLLVFLVTTTLRETRSEKTASELDEKTGITNGKRWSVFDQFLYSVGHIIVIIGAALRSVYEIDEMRRSGFRNYWKITESTCLGNYLVCSFCFCIFICEILHLFGMQQYETQILAFTSLIGWGNMLFFITPFQFTGPFVIMIYKMLFNDVLRFFIIYIIFLVGFAQSFCILFNGYGDFDLDYYIGGEYPLTSVILLIFYVVLITILLLNLLIAMMGDTYTDVKRSAKKLWHLERARIALQIQNSMPISKRLSSFKKYWVNIGDERSISNIPINDESYRLLRSRDLLIRATIYLNIRSYIIFGIISIA</sequence>
<feature type="transmembrane region" description="Helical" evidence="11">
    <location>
        <begin position="503"/>
        <end position="526"/>
    </location>
</feature>
<keyword evidence="3" id="KW-1003">Cell membrane</keyword>
<keyword evidence="11" id="KW-0812">Transmembrane</keyword>